<evidence type="ECO:0000256" key="2">
    <source>
        <dbReference type="ARBA" id="ARBA00022737"/>
    </source>
</evidence>
<keyword evidence="1" id="KW-0880">Kelch repeat</keyword>
<sequence length="513" mass="51631">MRNSNAAAARLATVVIVFGLSQLAYAQPANPAWIQLHPTGGPPGARLVPAAAYDPATNSMIVFGGEAQLSATSNNYNDVWVLANADGLGGTPAWTQLAPFGLAPIPRFGAGAAYDPGSNRLIVFGGAYVDYPAISGACTSFVNGGTANDVWVLTNANGSGGAPSWTPLVPMGVPPAPRRTSVVVYDAANNRLIVFGGSEACGKLNDVWVLSNANGLGGTPAWTQLNPSGALPATRGEIGSAGAYDAANNQLIIFGGRSDLAVLNDVWVLSNANGLGGTPAWTQLSPSGALPPGREAHAVTYDAAANTLTVIGGADFSETQLFSDVWQLSTANGLGGTPGWTQLTPSGAGPLPRAGHTAVYHQTTRRSVIFGGVSCVPCAGLNDTWVLADVVPFAAFSAAAQIHPASSAFTVQGAFTPGSGGSIDPLTQDVTLQLGGFSATIPAGSFAAMGGSFTFTGVINGVPMDATMQQQTGGYAFTFDGAGAPNLPAANPVTVGLGIGNNGGTVQVTATSN</sequence>
<evidence type="ECO:0008006" key="6">
    <source>
        <dbReference type="Google" id="ProtNLM"/>
    </source>
</evidence>
<evidence type="ECO:0000313" key="5">
    <source>
        <dbReference type="Proteomes" id="UP000318509"/>
    </source>
</evidence>
<dbReference type="PANTHER" id="PTHR46093:SF3">
    <property type="entry name" value="ACYL-COA-BINDING DOMAIN-CONTAINING PROTEIN 4"/>
    <property type="match status" value="1"/>
</dbReference>
<organism evidence="4 5">
    <name type="scientific">Candidatus Segetimicrobium genomatis</name>
    <dbReference type="NCBI Taxonomy" id="2569760"/>
    <lineage>
        <taxon>Bacteria</taxon>
        <taxon>Bacillati</taxon>
        <taxon>Candidatus Sysuimicrobiota</taxon>
        <taxon>Candidatus Sysuimicrobiia</taxon>
        <taxon>Candidatus Sysuimicrobiales</taxon>
        <taxon>Candidatus Segetimicrobiaceae</taxon>
        <taxon>Candidatus Segetimicrobium</taxon>
    </lineage>
</organism>
<gene>
    <name evidence="4" type="ORF">E6H00_09745</name>
</gene>
<protein>
    <recommendedName>
        <fullName evidence="6">Galactose oxidase</fullName>
    </recommendedName>
</protein>
<feature type="chain" id="PRO_5021749736" description="Galactose oxidase" evidence="3">
    <location>
        <begin position="27"/>
        <end position="513"/>
    </location>
</feature>
<dbReference type="Proteomes" id="UP000318509">
    <property type="component" value="Unassembled WGS sequence"/>
</dbReference>
<evidence type="ECO:0000313" key="4">
    <source>
        <dbReference type="EMBL" id="TMI89476.1"/>
    </source>
</evidence>
<name>A0A537K1U8_9BACT</name>
<dbReference type="Pfam" id="PF24681">
    <property type="entry name" value="Kelch_KLHDC2_KLHL20_DRC7"/>
    <property type="match status" value="1"/>
</dbReference>
<dbReference type="Gene3D" id="2.120.10.80">
    <property type="entry name" value="Kelch-type beta propeller"/>
    <property type="match status" value="3"/>
</dbReference>
<accession>A0A537K1U8</accession>
<keyword evidence="3" id="KW-0732">Signal</keyword>
<evidence type="ECO:0000256" key="1">
    <source>
        <dbReference type="ARBA" id="ARBA00022441"/>
    </source>
</evidence>
<comment type="caution">
    <text evidence="4">The sequence shown here is derived from an EMBL/GenBank/DDBJ whole genome shotgun (WGS) entry which is preliminary data.</text>
</comment>
<dbReference type="InterPro" id="IPR015915">
    <property type="entry name" value="Kelch-typ_b-propeller"/>
</dbReference>
<dbReference type="EMBL" id="VBAK01000123">
    <property type="protein sequence ID" value="TMI89476.1"/>
    <property type="molecule type" value="Genomic_DNA"/>
</dbReference>
<evidence type="ECO:0000256" key="3">
    <source>
        <dbReference type="SAM" id="SignalP"/>
    </source>
</evidence>
<keyword evidence="2" id="KW-0677">Repeat</keyword>
<reference evidence="4 5" key="1">
    <citation type="journal article" date="2019" name="Nat. Microbiol.">
        <title>Mediterranean grassland soil C-N compound turnover is dependent on rainfall and depth, and is mediated by genomically divergent microorganisms.</title>
        <authorList>
            <person name="Diamond S."/>
            <person name="Andeer P.F."/>
            <person name="Li Z."/>
            <person name="Crits-Christoph A."/>
            <person name="Burstein D."/>
            <person name="Anantharaman K."/>
            <person name="Lane K.R."/>
            <person name="Thomas B.C."/>
            <person name="Pan C."/>
            <person name="Northen T.R."/>
            <person name="Banfield J.F."/>
        </authorList>
    </citation>
    <scope>NUCLEOTIDE SEQUENCE [LARGE SCALE GENOMIC DNA]</scope>
    <source>
        <strain evidence="4">NP_3</strain>
    </source>
</reference>
<dbReference type="PANTHER" id="PTHR46093">
    <property type="entry name" value="ACYL-COA-BINDING DOMAIN-CONTAINING PROTEIN 5"/>
    <property type="match status" value="1"/>
</dbReference>
<dbReference type="SUPFAM" id="SSF117281">
    <property type="entry name" value="Kelch motif"/>
    <property type="match status" value="1"/>
</dbReference>
<feature type="signal peptide" evidence="3">
    <location>
        <begin position="1"/>
        <end position="26"/>
    </location>
</feature>
<proteinExistence type="predicted"/>
<dbReference type="AlphaFoldDB" id="A0A537K1U8"/>